<evidence type="ECO:0000313" key="1">
    <source>
        <dbReference type="EMBL" id="KAF2315891.1"/>
    </source>
</evidence>
<protein>
    <submittedName>
        <fullName evidence="1">Uncharacterized protein</fullName>
    </submittedName>
</protein>
<sequence length="118" mass="13502">MGASNGWPRLWEVRNAILSSNSQPLGVLEIRFELENANDSASFVLVCFPGNSLVKENSFTWCSRRKQRHYEIGPELLDYMANIWSLSDLWVLSDLRHCTALSDFVYGNSTTVEWLNCI</sequence>
<accession>A0A6A6MQ35</accession>
<comment type="caution">
    <text evidence="1">The sequence shown here is derived from an EMBL/GenBank/DDBJ whole genome shotgun (WGS) entry which is preliminary data.</text>
</comment>
<gene>
    <name evidence="1" type="ORF">GH714_040686</name>
</gene>
<dbReference type="Proteomes" id="UP000467840">
    <property type="component" value="Chromosome 15"/>
</dbReference>
<proteinExistence type="predicted"/>
<evidence type="ECO:0000313" key="2">
    <source>
        <dbReference type="Proteomes" id="UP000467840"/>
    </source>
</evidence>
<name>A0A6A6MQ35_HEVBR</name>
<reference evidence="1 2" key="1">
    <citation type="journal article" date="2020" name="Mol. Plant">
        <title>The Chromosome-Based Rubber Tree Genome Provides New Insights into Spurge Genome Evolution and Rubber Biosynthesis.</title>
        <authorList>
            <person name="Liu J."/>
            <person name="Shi C."/>
            <person name="Shi C.C."/>
            <person name="Li W."/>
            <person name="Zhang Q.J."/>
            <person name="Zhang Y."/>
            <person name="Li K."/>
            <person name="Lu H.F."/>
            <person name="Shi C."/>
            <person name="Zhu S.T."/>
            <person name="Xiao Z.Y."/>
            <person name="Nan H."/>
            <person name="Yue Y."/>
            <person name="Zhu X.G."/>
            <person name="Wu Y."/>
            <person name="Hong X.N."/>
            <person name="Fan G.Y."/>
            <person name="Tong Y."/>
            <person name="Zhang D."/>
            <person name="Mao C.L."/>
            <person name="Liu Y.L."/>
            <person name="Hao S.J."/>
            <person name="Liu W.Q."/>
            <person name="Lv M.Q."/>
            <person name="Zhang H.B."/>
            <person name="Liu Y."/>
            <person name="Hu-Tang G.R."/>
            <person name="Wang J.P."/>
            <person name="Wang J.H."/>
            <person name="Sun Y.H."/>
            <person name="Ni S.B."/>
            <person name="Chen W.B."/>
            <person name="Zhang X.C."/>
            <person name="Jiao Y.N."/>
            <person name="Eichler E.E."/>
            <person name="Li G.H."/>
            <person name="Liu X."/>
            <person name="Gao L.Z."/>
        </authorList>
    </citation>
    <scope>NUCLEOTIDE SEQUENCE [LARGE SCALE GENOMIC DNA]</scope>
    <source>
        <strain evidence="2">cv. GT1</strain>
        <tissue evidence="1">Leaf</tissue>
    </source>
</reference>
<organism evidence="1 2">
    <name type="scientific">Hevea brasiliensis</name>
    <name type="common">Para rubber tree</name>
    <name type="synonym">Siphonia brasiliensis</name>
    <dbReference type="NCBI Taxonomy" id="3981"/>
    <lineage>
        <taxon>Eukaryota</taxon>
        <taxon>Viridiplantae</taxon>
        <taxon>Streptophyta</taxon>
        <taxon>Embryophyta</taxon>
        <taxon>Tracheophyta</taxon>
        <taxon>Spermatophyta</taxon>
        <taxon>Magnoliopsida</taxon>
        <taxon>eudicotyledons</taxon>
        <taxon>Gunneridae</taxon>
        <taxon>Pentapetalae</taxon>
        <taxon>rosids</taxon>
        <taxon>fabids</taxon>
        <taxon>Malpighiales</taxon>
        <taxon>Euphorbiaceae</taxon>
        <taxon>Crotonoideae</taxon>
        <taxon>Micrandreae</taxon>
        <taxon>Hevea</taxon>
    </lineage>
</organism>
<dbReference type="AlphaFoldDB" id="A0A6A6MQ35"/>
<dbReference type="EMBL" id="JAAGAX010000005">
    <property type="protein sequence ID" value="KAF2315891.1"/>
    <property type="molecule type" value="Genomic_DNA"/>
</dbReference>
<keyword evidence="2" id="KW-1185">Reference proteome</keyword>